<accession>A0A1Q9BXR0</accession>
<evidence type="ECO:0000256" key="1">
    <source>
        <dbReference type="SAM" id="MobiDB-lite"/>
    </source>
</evidence>
<protein>
    <submittedName>
        <fullName evidence="2">Uncharacterized protein</fullName>
    </submittedName>
</protein>
<keyword evidence="3" id="KW-1185">Reference proteome</keyword>
<feature type="region of interest" description="Disordered" evidence="1">
    <location>
        <begin position="170"/>
        <end position="226"/>
    </location>
</feature>
<dbReference type="Proteomes" id="UP000186817">
    <property type="component" value="Unassembled WGS sequence"/>
</dbReference>
<name>A0A1Q9BXR0_SYMMI</name>
<organism evidence="2 3">
    <name type="scientific">Symbiodinium microadriaticum</name>
    <name type="common">Dinoflagellate</name>
    <name type="synonym">Zooxanthella microadriatica</name>
    <dbReference type="NCBI Taxonomy" id="2951"/>
    <lineage>
        <taxon>Eukaryota</taxon>
        <taxon>Sar</taxon>
        <taxon>Alveolata</taxon>
        <taxon>Dinophyceae</taxon>
        <taxon>Suessiales</taxon>
        <taxon>Symbiodiniaceae</taxon>
        <taxon>Symbiodinium</taxon>
    </lineage>
</organism>
<reference evidence="2 3" key="1">
    <citation type="submission" date="2016-02" db="EMBL/GenBank/DDBJ databases">
        <title>Genome analysis of coral dinoflagellate symbionts highlights evolutionary adaptations to a symbiotic lifestyle.</title>
        <authorList>
            <person name="Aranda M."/>
            <person name="Li Y."/>
            <person name="Liew Y.J."/>
            <person name="Baumgarten S."/>
            <person name="Simakov O."/>
            <person name="Wilson M."/>
            <person name="Piel J."/>
            <person name="Ashoor H."/>
            <person name="Bougouffa S."/>
            <person name="Bajic V.B."/>
            <person name="Ryu T."/>
            <person name="Ravasi T."/>
            <person name="Bayer T."/>
            <person name="Micklem G."/>
            <person name="Kim H."/>
            <person name="Bhak J."/>
            <person name="Lajeunesse T.C."/>
            <person name="Voolstra C.R."/>
        </authorList>
    </citation>
    <scope>NUCLEOTIDE SEQUENCE [LARGE SCALE GENOMIC DNA]</scope>
    <source>
        <strain evidence="2 3">CCMP2467</strain>
    </source>
</reference>
<dbReference type="OrthoDB" id="412879at2759"/>
<sequence>MRRDPVRHSLYKWGAQSKGPGKIRQDAALRMMFYKLSVRVGAVRKRARGLFAEASQLTTEVSDLCVPGTPATSCWYGKGSTLKHVDSNDVGLGFVVPLTNVKGGDLCVHLGDDRFGAVHLRAGDVAIGRYSQVEHFNLPSEPSGARRSLVYYSRSDPEVKKCDLFTLAPSNSEDPVEAETTMRRSDKDISSANSAQRPKKVDNGAAMRQSTAAGTSGGPVNEGQRNGFISFLSA</sequence>
<evidence type="ECO:0000313" key="2">
    <source>
        <dbReference type="EMBL" id="OLP75463.1"/>
    </source>
</evidence>
<proteinExistence type="predicted"/>
<dbReference type="EMBL" id="LSRX01002465">
    <property type="protein sequence ID" value="OLP75463.1"/>
    <property type="molecule type" value="Genomic_DNA"/>
</dbReference>
<comment type="caution">
    <text evidence="2">The sequence shown here is derived from an EMBL/GenBank/DDBJ whole genome shotgun (WGS) entry which is preliminary data.</text>
</comment>
<dbReference type="AlphaFoldDB" id="A0A1Q9BXR0"/>
<evidence type="ECO:0000313" key="3">
    <source>
        <dbReference type="Proteomes" id="UP000186817"/>
    </source>
</evidence>
<dbReference type="Gene3D" id="3.60.130.30">
    <property type="match status" value="1"/>
</dbReference>
<feature type="compositionally biased region" description="Basic and acidic residues" evidence="1">
    <location>
        <begin position="180"/>
        <end position="189"/>
    </location>
</feature>
<gene>
    <name evidence="2" type="ORF">AK812_SmicGene44730</name>
</gene>